<dbReference type="RefSeq" id="WP_166284169.1">
    <property type="nucleotide sequence ID" value="NZ_JAANNP010000045.1"/>
</dbReference>
<evidence type="ECO:0000313" key="3">
    <source>
        <dbReference type="Proteomes" id="UP000800981"/>
    </source>
</evidence>
<feature type="chain" id="PRO_5047189632" evidence="1">
    <location>
        <begin position="36"/>
        <end position="360"/>
    </location>
</feature>
<name>A0ABX0H1H1_9ACTN</name>
<comment type="caution">
    <text evidence="2">The sequence shown here is derived from an EMBL/GenBank/DDBJ whole genome shotgun (WGS) entry which is preliminary data.</text>
</comment>
<keyword evidence="1" id="KW-0732">Signal</keyword>
<protein>
    <submittedName>
        <fullName evidence="2">Uncharacterized protein</fullName>
    </submittedName>
</protein>
<proteinExistence type="predicted"/>
<gene>
    <name evidence="2" type="ORF">G9H71_17980</name>
</gene>
<organism evidence="2 3">
    <name type="scientific">Motilibacter deserti</name>
    <dbReference type="NCBI Taxonomy" id="2714956"/>
    <lineage>
        <taxon>Bacteria</taxon>
        <taxon>Bacillati</taxon>
        <taxon>Actinomycetota</taxon>
        <taxon>Actinomycetes</taxon>
        <taxon>Motilibacterales</taxon>
        <taxon>Motilibacteraceae</taxon>
        <taxon>Motilibacter</taxon>
    </lineage>
</organism>
<accession>A0ABX0H1H1</accession>
<keyword evidence="3" id="KW-1185">Reference proteome</keyword>
<reference evidence="2 3" key="1">
    <citation type="submission" date="2020-03" db="EMBL/GenBank/DDBJ databases">
        <title>Two novel Motilibacter sp.</title>
        <authorList>
            <person name="Liu S."/>
        </authorList>
    </citation>
    <scope>NUCLEOTIDE SEQUENCE [LARGE SCALE GENOMIC DNA]</scope>
    <source>
        <strain evidence="2 3">E257</strain>
    </source>
</reference>
<dbReference type="EMBL" id="JAANNP010000045">
    <property type="protein sequence ID" value="NHC15674.1"/>
    <property type="molecule type" value="Genomic_DNA"/>
</dbReference>
<evidence type="ECO:0000313" key="2">
    <source>
        <dbReference type="EMBL" id="NHC15674.1"/>
    </source>
</evidence>
<dbReference type="PROSITE" id="PS51318">
    <property type="entry name" value="TAT"/>
    <property type="match status" value="1"/>
</dbReference>
<sequence>MRTSRSTLRSPRRSLTAAAAAATAALLAGTGAASADVRGGEPVLPACTLVQVTGAVAASPTVVQGGGTTNLGWQVTAPASCPGLTITLNGASVAKSGQKEFHPLTTTTYNLTAKLGASSKPLGATTVAVDGQHEVDVKLSSFSAAQAGEGAFGGGDEPWLMVFPVFVDGTTVDAADLPGSWTTVFGTPYAHGNLGNVSVGSGTTVAVPQGTGTFLDNVMTPVRALSPSLGRQAAVAGVVVVALEQDGSSDASAGVARSMAQAGIKAKLDDLVATMPVPAPGNLAAYRAELKSRVLDAVSKDSLVGSGLFAGVNADDYIGAGFASSSLAELEAAGPAGRQIALSFQQPGTSYAVTGTISAS</sequence>
<feature type="signal peptide" evidence="1">
    <location>
        <begin position="1"/>
        <end position="35"/>
    </location>
</feature>
<evidence type="ECO:0000256" key="1">
    <source>
        <dbReference type="SAM" id="SignalP"/>
    </source>
</evidence>
<dbReference type="Proteomes" id="UP000800981">
    <property type="component" value="Unassembled WGS sequence"/>
</dbReference>
<dbReference type="InterPro" id="IPR006311">
    <property type="entry name" value="TAT_signal"/>
</dbReference>